<name>A0A376TUR1_ECOLX</name>
<dbReference type="Proteomes" id="UP000254405">
    <property type="component" value="Unassembled WGS sequence"/>
</dbReference>
<dbReference type="GO" id="GO:0004340">
    <property type="term" value="F:glucokinase activity"/>
    <property type="evidence" value="ECO:0007669"/>
    <property type="project" value="UniProtKB-EC"/>
</dbReference>
<reference evidence="1 2" key="1">
    <citation type="submission" date="2018-06" db="EMBL/GenBank/DDBJ databases">
        <authorList>
            <consortium name="Pathogen Informatics"/>
            <person name="Doyle S."/>
        </authorList>
    </citation>
    <scope>NUCLEOTIDE SEQUENCE [LARGE SCALE GENOMIC DNA]</scope>
    <source>
        <strain evidence="1 2">NCTC8985</strain>
    </source>
</reference>
<keyword evidence="1" id="KW-0418">Kinase</keyword>
<dbReference type="AlphaFoldDB" id="A0A376TUR1"/>
<dbReference type="EC" id="2.7.1.2" evidence="1"/>
<organism evidence="1 2">
    <name type="scientific">Escherichia coli</name>
    <dbReference type="NCBI Taxonomy" id="562"/>
    <lineage>
        <taxon>Bacteria</taxon>
        <taxon>Pseudomonadati</taxon>
        <taxon>Pseudomonadota</taxon>
        <taxon>Gammaproteobacteria</taxon>
        <taxon>Enterobacterales</taxon>
        <taxon>Enterobacteriaceae</taxon>
        <taxon>Escherichia</taxon>
    </lineage>
</organism>
<protein>
    <submittedName>
        <fullName evidence="1">Glucokinase</fullName>
        <ecNumber evidence="1">2.7.1.2</ecNumber>
    </submittedName>
</protein>
<dbReference type="EMBL" id="UGCO01000001">
    <property type="protein sequence ID" value="STI80904.1"/>
    <property type="molecule type" value="Genomic_DNA"/>
</dbReference>
<accession>A0A376TUR1</accession>
<evidence type="ECO:0000313" key="1">
    <source>
        <dbReference type="EMBL" id="STI80904.1"/>
    </source>
</evidence>
<sequence>MAIPMLKKEHLIQFGGAEPVEGKAYCGLRCPERGLGLRIWSMSISVG</sequence>
<keyword evidence="1" id="KW-0808">Transferase</keyword>
<evidence type="ECO:0000313" key="2">
    <source>
        <dbReference type="Proteomes" id="UP000254405"/>
    </source>
</evidence>
<proteinExistence type="predicted"/>
<gene>
    <name evidence="1" type="primary">glk_2</name>
    <name evidence="1" type="ORF">NCTC8985_06357</name>
</gene>